<gene>
    <name evidence="5" type="ORF">CMC5_037740</name>
</gene>
<name>A0A0K1EFI8_CHOCO</name>
<dbReference type="AlphaFoldDB" id="A0A0K1EFI8"/>
<dbReference type="STRING" id="52.CMC5_037740"/>
<dbReference type="SUPFAM" id="SSF48452">
    <property type="entry name" value="TPR-like"/>
    <property type="match status" value="1"/>
</dbReference>
<dbReference type="PANTHER" id="PTHR45586">
    <property type="entry name" value="TPR REPEAT-CONTAINING PROTEIN PA4667"/>
    <property type="match status" value="1"/>
</dbReference>
<proteinExistence type="predicted"/>
<feature type="region of interest" description="Disordered" evidence="4">
    <location>
        <begin position="384"/>
        <end position="458"/>
    </location>
</feature>
<dbReference type="SMART" id="SM00028">
    <property type="entry name" value="TPR"/>
    <property type="match status" value="3"/>
</dbReference>
<dbReference type="Proteomes" id="UP000067626">
    <property type="component" value="Chromosome"/>
</dbReference>
<feature type="compositionally biased region" description="Pro residues" evidence="4">
    <location>
        <begin position="318"/>
        <end position="328"/>
    </location>
</feature>
<keyword evidence="1" id="KW-0677">Repeat</keyword>
<dbReference type="PANTHER" id="PTHR45586:SF1">
    <property type="entry name" value="LIPOPOLYSACCHARIDE ASSEMBLY PROTEIN B"/>
    <property type="match status" value="1"/>
</dbReference>
<dbReference type="PROSITE" id="PS50005">
    <property type="entry name" value="TPR"/>
    <property type="match status" value="1"/>
</dbReference>
<keyword evidence="6" id="KW-1185">Reference proteome</keyword>
<evidence type="ECO:0000313" key="6">
    <source>
        <dbReference type="Proteomes" id="UP000067626"/>
    </source>
</evidence>
<dbReference type="InterPro" id="IPR016031">
    <property type="entry name" value="Trp_RNA-bd_attenuator-like_dom"/>
</dbReference>
<feature type="region of interest" description="Disordered" evidence="4">
    <location>
        <begin position="304"/>
        <end position="372"/>
    </location>
</feature>
<feature type="compositionally biased region" description="Pro residues" evidence="4">
    <location>
        <begin position="443"/>
        <end position="458"/>
    </location>
</feature>
<evidence type="ECO:0000256" key="3">
    <source>
        <dbReference type="PROSITE-ProRule" id="PRU00339"/>
    </source>
</evidence>
<dbReference type="InterPro" id="IPR051012">
    <property type="entry name" value="CellSynth/LPSAsmb/PSIAsmb"/>
</dbReference>
<organism evidence="5 6">
    <name type="scientific">Chondromyces crocatus</name>
    <dbReference type="NCBI Taxonomy" id="52"/>
    <lineage>
        <taxon>Bacteria</taxon>
        <taxon>Pseudomonadati</taxon>
        <taxon>Myxococcota</taxon>
        <taxon>Polyangia</taxon>
        <taxon>Polyangiales</taxon>
        <taxon>Polyangiaceae</taxon>
        <taxon>Chondromyces</taxon>
    </lineage>
</organism>
<protein>
    <submittedName>
        <fullName evidence="5">Uncharacterized protein</fullName>
    </submittedName>
</protein>
<reference evidence="5 6" key="1">
    <citation type="submission" date="2015-07" db="EMBL/GenBank/DDBJ databases">
        <title>Genome analysis of myxobacterium Chondromyces crocatus Cm c5 reveals a high potential for natural compound synthesis and the genetic basis for the loss of fruiting body formation.</title>
        <authorList>
            <person name="Zaburannyi N."/>
            <person name="Bunk B."/>
            <person name="Maier J."/>
            <person name="Overmann J."/>
            <person name="Mueller R."/>
        </authorList>
    </citation>
    <scope>NUCLEOTIDE SEQUENCE [LARGE SCALE GENOMIC DNA]</scope>
    <source>
        <strain evidence="5 6">Cm c5</strain>
    </source>
</reference>
<sequence length="666" mass="70426">MLTPVTAPSVDAIFRGGRRFAREFSCTLYNVVDRDENRPAPTDEEAAEDFLFHLHRGTELLQDNRVHAAKAELEQALSLQPSDPKGQDLLGIVYFRLGLYPRAISIYERLIHSHPEAIEPRINLALCYLKTGQPAQARGELEKVLEQNPGHQRAWGYLGLAHQRLGDHNRAIHAFAVGGHEAMARRLAEMAGASPSPPPSFPILQTIIPIGLEAVPPPAPGAPGPALPRDTAVAAAGGSGAAPDPLEDEMRRAAAEASRVLDHRGFVRDSDLPRIPTGTWSALEPGREELAAMPTLREPLELSLRQPPLPDVPSTISAPPPPPAPPGFGPLTKSPPASLPATRPNQHNGQPAPRKPSTTLTAGEVSPPIVSQPPVAVRGSVLAHNGDTSTIPTLHTAGSPAGSPPPLAATPSLQPAQGRTSLPQGAQPLPHGAQQLPPTAVTQPPPSTPEPPALPPSAPLAFARDRLLVFPRDLTLSQHPSGLVLVQAKKGFAARLNAARSLAITLGVPTQVLTRRSRGRDQDEPLGGAVAPIYEIGGRCELVLVPPDGLRLSPLMLADDPLYLREDALIGFELQVTYENGRLPSGDGEAIPLVQLRGKGGVVCALPSHAVTIEIQGGRTTIVHASMVRGWIGRILPRALSTSEAPASLRGMVAFSGEGMVIVDGH</sequence>
<feature type="repeat" description="TPR" evidence="3">
    <location>
        <begin position="84"/>
        <end position="117"/>
    </location>
</feature>
<evidence type="ECO:0000256" key="2">
    <source>
        <dbReference type="ARBA" id="ARBA00022803"/>
    </source>
</evidence>
<evidence type="ECO:0000256" key="1">
    <source>
        <dbReference type="ARBA" id="ARBA00022737"/>
    </source>
</evidence>
<dbReference type="SUPFAM" id="SSF51219">
    <property type="entry name" value="TRAP-like"/>
    <property type="match status" value="1"/>
</dbReference>
<dbReference type="InterPro" id="IPR011990">
    <property type="entry name" value="TPR-like_helical_dom_sf"/>
</dbReference>
<evidence type="ECO:0000256" key="4">
    <source>
        <dbReference type="SAM" id="MobiDB-lite"/>
    </source>
</evidence>
<feature type="region of interest" description="Disordered" evidence="4">
    <location>
        <begin position="219"/>
        <end position="252"/>
    </location>
</feature>
<evidence type="ECO:0000313" key="5">
    <source>
        <dbReference type="EMBL" id="AKT39625.1"/>
    </source>
</evidence>
<dbReference type="Pfam" id="PF14559">
    <property type="entry name" value="TPR_19"/>
    <property type="match status" value="1"/>
</dbReference>
<dbReference type="EMBL" id="CP012159">
    <property type="protein sequence ID" value="AKT39625.1"/>
    <property type="molecule type" value="Genomic_DNA"/>
</dbReference>
<dbReference type="KEGG" id="ccro:CMC5_037740"/>
<dbReference type="Gene3D" id="1.25.40.10">
    <property type="entry name" value="Tetratricopeptide repeat domain"/>
    <property type="match status" value="1"/>
</dbReference>
<keyword evidence="2 3" id="KW-0802">TPR repeat</keyword>
<accession>A0A0K1EFI8</accession>
<dbReference type="InterPro" id="IPR019734">
    <property type="entry name" value="TPR_rpt"/>
</dbReference>